<dbReference type="InterPro" id="IPR040873">
    <property type="entry name" value="SoPB_HTH"/>
</dbReference>
<protein>
    <submittedName>
        <fullName evidence="4">ParB/RepB/Spo0J family partition protein</fullName>
    </submittedName>
</protein>
<dbReference type="OrthoDB" id="7190674at2"/>
<dbReference type="PANTHER" id="PTHR33375">
    <property type="entry name" value="CHROMOSOME-PARTITIONING PROTEIN PARB-RELATED"/>
    <property type="match status" value="1"/>
</dbReference>
<gene>
    <name evidence="4" type="ORF">D6201_12720</name>
</gene>
<name>A0A419RNG5_9SPHN</name>
<dbReference type="InterPro" id="IPR050336">
    <property type="entry name" value="Chromosome_partition/occlusion"/>
</dbReference>
<dbReference type="Gene3D" id="1.10.10.2830">
    <property type="match status" value="1"/>
</dbReference>
<feature type="domain" description="ParB-like N-terminal" evidence="3">
    <location>
        <begin position="88"/>
        <end position="189"/>
    </location>
</feature>
<dbReference type="NCBIfam" id="TIGR00180">
    <property type="entry name" value="parB_part"/>
    <property type="match status" value="1"/>
</dbReference>
<dbReference type="InterPro" id="IPR004437">
    <property type="entry name" value="ParB/RepB/Spo0J"/>
</dbReference>
<accession>A0A419RNG5</accession>
<evidence type="ECO:0000313" key="4">
    <source>
        <dbReference type="EMBL" id="RJY06934.1"/>
    </source>
</evidence>
<dbReference type="GO" id="GO:0007059">
    <property type="term" value="P:chromosome segregation"/>
    <property type="evidence" value="ECO:0007669"/>
    <property type="project" value="TreeGrafter"/>
</dbReference>
<evidence type="ECO:0000256" key="2">
    <source>
        <dbReference type="SAM" id="MobiDB-lite"/>
    </source>
</evidence>
<dbReference type="SMART" id="SM00470">
    <property type="entry name" value="ParB"/>
    <property type="match status" value="1"/>
</dbReference>
<comment type="caution">
    <text evidence="4">The sequence shown here is derived from an EMBL/GenBank/DDBJ whole genome shotgun (WGS) entry which is preliminary data.</text>
</comment>
<organism evidence="4 5">
    <name type="scientific">Aurantiacibacter aquimixticola</name>
    <dbReference type="NCBI Taxonomy" id="1958945"/>
    <lineage>
        <taxon>Bacteria</taxon>
        <taxon>Pseudomonadati</taxon>
        <taxon>Pseudomonadota</taxon>
        <taxon>Alphaproteobacteria</taxon>
        <taxon>Sphingomonadales</taxon>
        <taxon>Erythrobacteraceae</taxon>
        <taxon>Aurantiacibacter</taxon>
    </lineage>
</organism>
<dbReference type="InterPro" id="IPR003115">
    <property type="entry name" value="ParB_N"/>
</dbReference>
<feature type="region of interest" description="Disordered" evidence="2">
    <location>
        <begin position="1"/>
        <end position="65"/>
    </location>
</feature>
<proteinExistence type="inferred from homology"/>
<dbReference type="SUPFAM" id="SSF109709">
    <property type="entry name" value="KorB DNA-binding domain-like"/>
    <property type="match status" value="1"/>
</dbReference>
<evidence type="ECO:0000259" key="3">
    <source>
        <dbReference type="SMART" id="SM00470"/>
    </source>
</evidence>
<dbReference type="AlphaFoldDB" id="A0A419RNG5"/>
<comment type="similarity">
    <text evidence="1">Belongs to the ParB family.</text>
</comment>
<sequence length="373" mass="40867">MAKKQKDYLADLLADDEQNTDKVERGAASPAPASRPNRPFAPSPKAKIQLAGSQDAKQRERARGTTLLSRESALARVATGEVRQVTQLVLDPARVRVWPGNARSYEHLTEANCRELIDSIIAEGGQKVPAIVRRVEGDADHDYEVIAGTRRHWSISWLRANSYPDIKFVAQVADLDNEAAFRLADLENRARKDVSDLERARNYADALKAHYGNHLTRMAERLKLSKGWLSKMLKVASIPDSVIAAFASPAEVQLKPSYPLAQAMVEKDRAAAIRKAAGRIAKEQAARQAEGQTPLPSADVIARLLAAGQDDTKPEKLTMEGAHGRPALTVQSSNRQGVTFRLHSGHGLSEADLLETVREALCTLNSEGRGLQR</sequence>
<dbReference type="RefSeq" id="WP_120049431.1">
    <property type="nucleotide sequence ID" value="NZ_RAHX01000002.1"/>
</dbReference>
<dbReference type="GO" id="GO:0005694">
    <property type="term" value="C:chromosome"/>
    <property type="evidence" value="ECO:0007669"/>
    <property type="project" value="TreeGrafter"/>
</dbReference>
<dbReference type="InterPro" id="IPR037972">
    <property type="entry name" value="RepB_N"/>
</dbReference>
<dbReference type="InterPro" id="IPR036086">
    <property type="entry name" value="ParB/Sulfiredoxin_sf"/>
</dbReference>
<feature type="compositionally biased region" description="Low complexity" evidence="2">
    <location>
        <begin position="26"/>
        <end position="44"/>
    </location>
</feature>
<dbReference type="Gene3D" id="3.90.1530.10">
    <property type="entry name" value="Conserved hypothetical protein from pyrococcus furiosus pfu- 392566-001, ParB domain"/>
    <property type="match status" value="1"/>
</dbReference>
<dbReference type="GO" id="GO:0003677">
    <property type="term" value="F:DNA binding"/>
    <property type="evidence" value="ECO:0007669"/>
    <property type="project" value="InterPro"/>
</dbReference>
<dbReference type="PANTHER" id="PTHR33375:SF1">
    <property type="entry name" value="CHROMOSOME-PARTITIONING PROTEIN PARB-RELATED"/>
    <property type="match status" value="1"/>
</dbReference>
<evidence type="ECO:0000256" key="1">
    <source>
        <dbReference type="ARBA" id="ARBA00006295"/>
    </source>
</evidence>
<dbReference type="Pfam" id="PF18090">
    <property type="entry name" value="SoPB_HTH"/>
    <property type="match status" value="1"/>
</dbReference>
<dbReference type="CDD" id="cd16405">
    <property type="entry name" value="RepB_like_N"/>
    <property type="match status" value="1"/>
</dbReference>
<reference evidence="4 5" key="1">
    <citation type="journal article" date="2017" name="Int. J. Syst. Evol. Microbiol.">
        <title>Erythrobacter aquimixticola sp. nov., isolated from the junction between the ocean and a freshwater spring.</title>
        <authorList>
            <person name="Park S."/>
            <person name="Jung Y.T."/>
            <person name="Choi S.J."/>
            <person name="Yoon J.H."/>
        </authorList>
    </citation>
    <scope>NUCLEOTIDE SEQUENCE [LARGE SCALE GENOMIC DNA]</scope>
    <source>
        <strain evidence="4 5">JSSK-14</strain>
    </source>
</reference>
<dbReference type="SUPFAM" id="SSF110849">
    <property type="entry name" value="ParB/Sulfiredoxin"/>
    <property type="match status" value="1"/>
</dbReference>
<evidence type="ECO:0000313" key="5">
    <source>
        <dbReference type="Proteomes" id="UP000285232"/>
    </source>
</evidence>
<dbReference type="EMBL" id="RAHX01000002">
    <property type="protein sequence ID" value="RJY06934.1"/>
    <property type="molecule type" value="Genomic_DNA"/>
</dbReference>
<keyword evidence="5" id="KW-1185">Reference proteome</keyword>
<dbReference type="Proteomes" id="UP000285232">
    <property type="component" value="Unassembled WGS sequence"/>
</dbReference>